<proteinExistence type="inferred from homology"/>
<dbReference type="GO" id="GO:0004674">
    <property type="term" value="F:protein serine/threonine kinase activity"/>
    <property type="evidence" value="ECO:0007669"/>
    <property type="project" value="UniProtKB-KW"/>
</dbReference>
<reference evidence="24 25" key="1">
    <citation type="submission" date="2024-03" db="EMBL/GenBank/DDBJ databases">
        <authorList>
            <person name="Martinez-Hernandez J."/>
        </authorList>
    </citation>
    <scope>NUCLEOTIDE SEQUENCE [LARGE SCALE GENOMIC DNA]</scope>
</reference>
<dbReference type="InterPro" id="IPR001611">
    <property type="entry name" value="Leu-rich_rpt"/>
</dbReference>
<keyword evidence="14 21" id="KW-0472">Membrane</keyword>
<evidence type="ECO:0000256" key="19">
    <source>
        <dbReference type="PROSITE-ProRule" id="PRU10141"/>
    </source>
</evidence>
<dbReference type="FunFam" id="1.10.510.10:FF:000016">
    <property type="entry name" value="Somatic embryogenesis receptor-like kinase 1"/>
    <property type="match status" value="1"/>
</dbReference>
<protein>
    <recommendedName>
        <fullName evidence="3">non-specific serine/threonine protein kinase</fullName>
        <ecNumber evidence="3">2.7.11.1</ecNumber>
    </recommendedName>
</protein>
<dbReference type="PANTHER" id="PTHR47988">
    <property type="entry name" value="SOMATIC EMBRYOGENESIS RECEPTOR KINASE 1"/>
    <property type="match status" value="1"/>
</dbReference>
<evidence type="ECO:0000256" key="8">
    <source>
        <dbReference type="ARBA" id="ARBA00022729"/>
    </source>
</evidence>
<evidence type="ECO:0000256" key="2">
    <source>
        <dbReference type="ARBA" id="ARBA00008684"/>
    </source>
</evidence>
<evidence type="ECO:0000256" key="12">
    <source>
        <dbReference type="ARBA" id="ARBA00022840"/>
    </source>
</evidence>
<evidence type="ECO:0000256" key="15">
    <source>
        <dbReference type="ARBA" id="ARBA00023170"/>
    </source>
</evidence>
<evidence type="ECO:0000256" key="17">
    <source>
        <dbReference type="ARBA" id="ARBA00047899"/>
    </source>
</evidence>
<dbReference type="PROSITE" id="PS00108">
    <property type="entry name" value="PROTEIN_KINASE_ST"/>
    <property type="match status" value="1"/>
</dbReference>
<dbReference type="InterPro" id="IPR032675">
    <property type="entry name" value="LRR_dom_sf"/>
</dbReference>
<evidence type="ECO:0000259" key="23">
    <source>
        <dbReference type="PROSITE" id="PS50011"/>
    </source>
</evidence>
<dbReference type="InterPro" id="IPR013210">
    <property type="entry name" value="LRR_N_plant-typ"/>
</dbReference>
<dbReference type="FunFam" id="3.80.10.10:FF:000021">
    <property type="entry name" value="Putative LRR receptor-like serine/threonine-protein kinase"/>
    <property type="match status" value="1"/>
</dbReference>
<dbReference type="InterPro" id="IPR008271">
    <property type="entry name" value="Ser/Thr_kinase_AS"/>
</dbReference>
<keyword evidence="5" id="KW-0433">Leucine-rich repeat</keyword>
<evidence type="ECO:0000256" key="9">
    <source>
        <dbReference type="ARBA" id="ARBA00022737"/>
    </source>
</evidence>
<comment type="subcellular location">
    <subcellularLocation>
        <location evidence="1">Membrane</location>
        <topology evidence="1">Single-pass type I membrane protein</topology>
    </subcellularLocation>
</comment>
<keyword evidence="8 22" id="KW-0732">Signal</keyword>
<gene>
    <name evidence="24" type="ORF">LLUT_LOCUS26677</name>
</gene>
<keyword evidence="10 19" id="KW-0547">Nucleotide-binding</keyword>
<dbReference type="PROSITE" id="PS00107">
    <property type="entry name" value="PROTEIN_KINASE_ATP"/>
    <property type="match status" value="1"/>
</dbReference>
<dbReference type="PROSITE" id="PS50011">
    <property type="entry name" value="PROTEIN_KINASE_DOM"/>
    <property type="match status" value="1"/>
</dbReference>
<keyword evidence="9" id="KW-0677">Repeat</keyword>
<dbReference type="Pfam" id="PF07714">
    <property type="entry name" value="PK_Tyr_Ser-Thr"/>
    <property type="match status" value="1"/>
</dbReference>
<dbReference type="Gene3D" id="3.30.200.20">
    <property type="entry name" value="Phosphorylase Kinase, domain 1"/>
    <property type="match status" value="1"/>
</dbReference>
<evidence type="ECO:0000256" key="13">
    <source>
        <dbReference type="ARBA" id="ARBA00022989"/>
    </source>
</evidence>
<keyword evidence="11" id="KW-0418">Kinase</keyword>
<feature type="transmembrane region" description="Helical" evidence="21">
    <location>
        <begin position="228"/>
        <end position="250"/>
    </location>
</feature>
<keyword evidence="4" id="KW-0723">Serine/threonine-protein kinase</keyword>
<dbReference type="InterPro" id="IPR001245">
    <property type="entry name" value="Ser-Thr/Tyr_kinase_cat_dom"/>
</dbReference>
<comment type="catalytic activity">
    <reaction evidence="17">
        <text>L-threonyl-[protein] + ATP = O-phospho-L-threonyl-[protein] + ADP + H(+)</text>
        <dbReference type="Rhea" id="RHEA:46608"/>
        <dbReference type="Rhea" id="RHEA-COMP:11060"/>
        <dbReference type="Rhea" id="RHEA-COMP:11605"/>
        <dbReference type="ChEBI" id="CHEBI:15378"/>
        <dbReference type="ChEBI" id="CHEBI:30013"/>
        <dbReference type="ChEBI" id="CHEBI:30616"/>
        <dbReference type="ChEBI" id="CHEBI:61977"/>
        <dbReference type="ChEBI" id="CHEBI:456216"/>
        <dbReference type="EC" id="2.7.11.1"/>
    </reaction>
</comment>
<dbReference type="AlphaFoldDB" id="A0AAV1XXB5"/>
<evidence type="ECO:0000256" key="20">
    <source>
        <dbReference type="SAM" id="MobiDB-lite"/>
    </source>
</evidence>
<keyword evidence="7 21" id="KW-0812">Transmembrane</keyword>
<evidence type="ECO:0000256" key="14">
    <source>
        <dbReference type="ARBA" id="ARBA00023136"/>
    </source>
</evidence>
<feature type="region of interest" description="Disordered" evidence="20">
    <location>
        <begin position="577"/>
        <end position="638"/>
    </location>
</feature>
<evidence type="ECO:0000256" key="10">
    <source>
        <dbReference type="ARBA" id="ARBA00022741"/>
    </source>
</evidence>
<dbReference type="InterPro" id="IPR011009">
    <property type="entry name" value="Kinase-like_dom_sf"/>
</dbReference>
<name>A0AAV1XXB5_LUPLU</name>
<keyword evidence="12 19" id="KW-0067">ATP-binding</keyword>
<evidence type="ECO:0000256" key="21">
    <source>
        <dbReference type="SAM" id="Phobius"/>
    </source>
</evidence>
<feature type="binding site" evidence="19">
    <location>
        <position position="320"/>
    </location>
    <ligand>
        <name>ATP</name>
        <dbReference type="ChEBI" id="CHEBI:30616"/>
    </ligand>
</feature>
<accession>A0AAV1XXB5</accession>
<evidence type="ECO:0000313" key="24">
    <source>
        <dbReference type="EMBL" id="CAL0325617.1"/>
    </source>
</evidence>
<dbReference type="Pfam" id="PF08263">
    <property type="entry name" value="LRRNT_2"/>
    <property type="match status" value="1"/>
</dbReference>
<evidence type="ECO:0000256" key="5">
    <source>
        <dbReference type="ARBA" id="ARBA00022614"/>
    </source>
</evidence>
<evidence type="ECO:0000256" key="3">
    <source>
        <dbReference type="ARBA" id="ARBA00012513"/>
    </source>
</evidence>
<dbReference type="InterPro" id="IPR000719">
    <property type="entry name" value="Prot_kinase_dom"/>
</dbReference>
<dbReference type="SUPFAM" id="SSF56112">
    <property type="entry name" value="Protein kinase-like (PK-like)"/>
    <property type="match status" value="1"/>
</dbReference>
<evidence type="ECO:0000313" key="25">
    <source>
        <dbReference type="Proteomes" id="UP001497480"/>
    </source>
</evidence>
<keyword evidence="16" id="KW-0325">Glycoprotein</keyword>
<sequence length="638" mass="69693">MALIIFLFFFLSRLALCSSSEPRNHEVEALMSIREGLSDPHGVLSNWDEYSVDACSWAMITCSSDSLVIGLGAPSQSLSGTLSPAIANLTNLRQVLLQNNNISGKIPKELGTLPKLQTLDLSNNHFSGAIPASLSQLNTLQYLRLNNNSLSGPFPVSLAKNPQLTFLDLSYNNLKGPLPKLPAKSFNIMGNPLICGSSPIEGCSGTVTFRPVPFAQALSQGKQKSKKLAIALGASLSCASIIFLFFGLIWHRKKRQYQAALYVSGYREEGVVNLGNLKKFTFRELQHATDNFSSKNILGAGGFGNVYRGKFGDGTMVAVKRLKDVTGSAGESQFQTELEMISLAVHRHLLRLIGYCATPSDKLLVYPYMSNGSVASRLRGKPALDWNTRKRIAIGAARGLLYLHEQCDPKIIHRDVKAANVLLDDYCEAVVGDFGLAKLLDHADSHVTTAVRGTVGHIAPEYLSTGQSSEKTDVFGFGILLIELITGMTALEFGKTVNQKGAMLEWVRKIQCEKKVEVLVDKELVSNYDRIEVGEMLQVALLCTQTLPAHRPKMSEVVRMLEGDGLVEKWAASHNHSNQQGITPCHSNSSSSSSRPTSFASKHDDNAPDRSSMFGMTMDDDDDERSLDSYAMELSGPR</sequence>
<evidence type="ECO:0000256" key="4">
    <source>
        <dbReference type="ARBA" id="ARBA00022527"/>
    </source>
</evidence>
<keyword evidence="13 21" id="KW-1133">Transmembrane helix</keyword>
<dbReference type="GO" id="GO:0048638">
    <property type="term" value="P:regulation of developmental growth"/>
    <property type="evidence" value="ECO:0007669"/>
    <property type="project" value="UniProtKB-ARBA"/>
</dbReference>
<dbReference type="SUPFAM" id="SSF52058">
    <property type="entry name" value="L domain-like"/>
    <property type="match status" value="1"/>
</dbReference>
<feature type="compositionally biased region" description="Polar residues" evidence="20">
    <location>
        <begin position="577"/>
        <end position="586"/>
    </location>
</feature>
<dbReference type="Proteomes" id="UP001497480">
    <property type="component" value="Unassembled WGS sequence"/>
</dbReference>
<dbReference type="SMART" id="SM00220">
    <property type="entry name" value="S_TKc"/>
    <property type="match status" value="1"/>
</dbReference>
<comment type="similarity">
    <text evidence="2">Belongs to the protein kinase superfamily. Ser/Thr protein kinase family.</text>
</comment>
<evidence type="ECO:0000256" key="22">
    <source>
        <dbReference type="SAM" id="SignalP"/>
    </source>
</evidence>
<keyword evidence="15" id="KW-0675">Receptor</keyword>
<dbReference type="EMBL" id="CAXHTB010000018">
    <property type="protein sequence ID" value="CAL0325617.1"/>
    <property type="molecule type" value="Genomic_DNA"/>
</dbReference>
<dbReference type="InterPro" id="IPR017441">
    <property type="entry name" value="Protein_kinase_ATP_BS"/>
</dbReference>
<dbReference type="Gene3D" id="3.80.10.10">
    <property type="entry name" value="Ribonuclease Inhibitor"/>
    <property type="match status" value="1"/>
</dbReference>
<feature type="chain" id="PRO_5043315051" description="non-specific serine/threonine protein kinase" evidence="22">
    <location>
        <begin position="18"/>
        <end position="638"/>
    </location>
</feature>
<feature type="signal peptide" evidence="22">
    <location>
        <begin position="1"/>
        <end position="17"/>
    </location>
</feature>
<keyword evidence="6" id="KW-0808">Transferase</keyword>
<evidence type="ECO:0000256" key="1">
    <source>
        <dbReference type="ARBA" id="ARBA00004479"/>
    </source>
</evidence>
<dbReference type="FunFam" id="3.30.200.20:FF:000015">
    <property type="entry name" value="Somatic embryogenesis receptor kinase 1"/>
    <property type="match status" value="1"/>
</dbReference>
<feature type="domain" description="Protein kinase" evidence="23">
    <location>
        <begin position="292"/>
        <end position="542"/>
    </location>
</feature>
<feature type="compositionally biased region" description="Low complexity" evidence="20">
    <location>
        <begin position="587"/>
        <end position="600"/>
    </location>
</feature>
<organism evidence="24 25">
    <name type="scientific">Lupinus luteus</name>
    <name type="common">European yellow lupine</name>
    <dbReference type="NCBI Taxonomy" id="3873"/>
    <lineage>
        <taxon>Eukaryota</taxon>
        <taxon>Viridiplantae</taxon>
        <taxon>Streptophyta</taxon>
        <taxon>Embryophyta</taxon>
        <taxon>Tracheophyta</taxon>
        <taxon>Spermatophyta</taxon>
        <taxon>Magnoliopsida</taxon>
        <taxon>eudicotyledons</taxon>
        <taxon>Gunneridae</taxon>
        <taxon>Pentapetalae</taxon>
        <taxon>rosids</taxon>
        <taxon>fabids</taxon>
        <taxon>Fabales</taxon>
        <taxon>Fabaceae</taxon>
        <taxon>Papilionoideae</taxon>
        <taxon>50 kb inversion clade</taxon>
        <taxon>genistoids sensu lato</taxon>
        <taxon>core genistoids</taxon>
        <taxon>Genisteae</taxon>
        <taxon>Lupinus</taxon>
    </lineage>
</organism>
<dbReference type="EC" id="2.7.11.1" evidence="3"/>
<evidence type="ECO:0000256" key="6">
    <source>
        <dbReference type="ARBA" id="ARBA00022679"/>
    </source>
</evidence>
<evidence type="ECO:0000256" key="7">
    <source>
        <dbReference type="ARBA" id="ARBA00022692"/>
    </source>
</evidence>
<comment type="catalytic activity">
    <reaction evidence="18">
        <text>L-seryl-[protein] + ATP = O-phospho-L-seryl-[protein] + ADP + H(+)</text>
        <dbReference type="Rhea" id="RHEA:17989"/>
        <dbReference type="Rhea" id="RHEA-COMP:9863"/>
        <dbReference type="Rhea" id="RHEA-COMP:11604"/>
        <dbReference type="ChEBI" id="CHEBI:15378"/>
        <dbReference type="ChEBI" id="CHEBI:29999"/>
        <dbReference type="ChEBI" id="CHEBI:30616"/>
        <dbReference type="ChEBI" id="CHEBI:83421"/>
        <dbReference type="ChEBI" id="CHEBI:456216"/>
        <dbReference type="EC" id="2.7.11.1"/>
    </reaction>
</comment>
<dbReference type="Pfam" id="PF13855">
    <property type="entry name" value="LRR_8"/>
    <property type="match status" value="1"/>
</dbReference>
<evidence type="ECO:0000256" key="16">
    <source>
        <dbReference type="ARBA" id="ARBA00023180"/>
    </source>
</evidence>
<comment type="caution">
    <text evidence="24">The sequence shown here is derived from an EMBL/GenBank/DDBJ whole genome shotgun (WGS) entry which is preliminary data.</text>
</comment>
<evidence type="ECO:0000256" key="18">
    <source>
        <dbReference type="ARBA" id="ARBA00048679"/>
    </source>
</evidence>
<evidence type="ECO:0000256" key="11">
    <source>
        <dbReference type="ARBA" id="ARBA00022777"/>
    </source>
</evidence>
<keyword evidence="25" id="KW-1185">Reference proteome</keyword>
<dbReference type="GO" id="GO:0016020">
    <property type="term" value="C:membrane"/>
    <property type="evidence" value="ECO:0007669"/>
    <property type="project" value="UniProtKB-SubCell"/>
</dbReference>
<dbReference type="Pfam" id="PF00560">
    <property type="entry name" value="LRR_1"/>
    <property type="match status" value="1"/>
</dbReference>
<dbReference type="Gene3D" id="1.10.510.10">
    <property type="entry name" value="Transferase(Phosphotransferase) domain 1"/>
    <property type="match status" value="1"/>
</dbReference>
<dbReference type="GO" id="GO:0005524">
    <property type="term" value="F:ATP binding"/>
    <property type="evidence" value="ECO:0007669"/>
    <property type="project" value="UniProtKB-UniRule"/>
</dbReference>